<evidence type="ECO:0000259" key="2">
    <source>
        <dbReference type="PROSITE" id="PS50263"/>
    </source>
</evidence>
<name>A0ABP8LAX3_9MICO</name>
<sequence>MDETNARRRSGLLPVRVGMGQMLVAAGQPEANLERAATMARRARADDCDMLVLPECLDVGWTSGTTASLATPVPGPVSDELARIAREHGLVLAAGMTERADASVYNTALLFGPDGRLLLRHRKINEVAFARRIYDQGTTLGVTDTPVGVVGLNICADNLPEAQELGLALATMGADILLSPCSWAVRPEFDNTVTPYGADWVSSYRRIAGRTGTALIGVSNVGLIDGGDWDGWRCIGASLAVGPDGAVLARGSFGERAEELVVVEVSRA</sequence>
<dbReference type="PROSITE" id="PS50263">
    <property type="entry name" value="CN_HYDROLASE"/>
    <property type="match status" value="1"/>
</dbReference>
<dbReference type="Gene3D" id="3.60.110.10">
    <property type="entry name" value="Carbon-nitrogen hydrolase"/>
    <property type="match status" value="1"/>
</dbReference>
<dbReference type="CDD" id="cd07197">
    <property type="entry name" value="nitrilase"/>
    <property type="match status" value="1"/>
</dbReference>
<evidence type="ECO:0000313" key="4">
    <source>
        <dbReference type="Proteomes" id="UP001500622"/>
    </source>
</evidence>
<dbReference type="Proteomes" id="UP001500622">
    <property type="component" value="Unassembled WGS sequence"/>
</dbReference>
<organism evidence="3 4">
    <name type="scientific">Georgenia halophila</name>
    <dbReference type="NCBI Taxonomy" id="620889"/>
    <lineage>
        <taxon>Bacteria</taxon>
        <taxon>Bacillati</taxon>
        <taxon>Actinomycetota</taxon>
        <taxon>Actinomycetes</taxon>
        <taxon>Micrococcales</taxon>
        <taxon>Bogoriellaceae</taxon>
        <taxon>Georgenia</taxon>
    </lineage>
</organism>
<evidence type="ECO:0000313" key="3">
    <source>
        <dbReference type="EMBL" id="GAA4424923.1"/>
    </source>
</evidence>
<comment type="caution">
    <text evidence="3">The sequence shown here is derived from an EMBL/GenBank/DDBJ whole genome shotgun (WGS) entry which is preliminary data.</text>
</comment>
<dbReference type="Pfam" id="PF00795">
    <property type="entry name" value="CN_hydrolase"/>
    <property type="match status" value="1"/>
</dbReference>
<accession>A0ABP8LAX3</accession>
<protein>
    <submittedName>
        <fullName evidence="3">Nitrilase family protein</fullName>
    </submittedName>
</protein>
<comment type="similarity">
    <text evidence="1">Belongs to the carbon-nitrogen hydrolase superfamily. NIT1/NIT2 family.</text>
</comment>
<dbReference type="InterPro" id="IPR036526">
    <property type="entry name" value="C-N_Hydrolase_sf"/>
</dbReference>
<proteinExistence type="inferred from homology"/>
<dbReference type="PANTHER" id="PTHR23088:SF27">
    <property type="entry name" value="DEAMINATED GLUTATHIONE AMIDASE"/>
    <property type="match status" value="1"/>
</dbReference>
<dbReference type="PANTHER" id="PTHR23088">
    <property type="entry name" value="NITRILASE-RELATED"/>
    <property type="match status" value="1"/>
</dbReference>
<reference evidence="4" key="1">
    <citation type="journal article" date="2019" name="Int. J. Syst. Evol. Microbiol.">
        <title>The Global Catalogue of Microorganisms (GCM) 10K type strain sequencing project: providing services to taxonomists for standard genome sequencing and annotation.</title>
        <authorList>
            <consortium name="The Broad Institute Genomics Platform"/>
            <consortium name="The Broad Institute Genome Sequencing Center for Infectious Disease"/>
            <person name="Wu L."/>
            <person name="Ma J."/>
        </authorList>
    </citation>
    <scope>NUCLEOTIDE SEQUENCE [LARGE SCALE GENOMIC DNA]</scope>
    <source>
        <strain evidence="4">JCM 17810</strain>
    </source>
</reference>
<dbReference type="EMBL" id="BAABGN010000009">
    <property type="protein sequence ID" value="GAA4424923.1"/>
    <property type="molecule type" value="Genomic_DNA"/>
</dbReference>
<keyword evidence="4" id="KW-1185">Reference proteome</keyword>
<gene>
    <name evidence="3" type="ORF">GCM10023169_22060</name>
</gene>
<dbReference type="RefSeq" id="WP_345216315.1">
    <property type="nucleotide sequence ID" value="NZ_BAABGN010000009.1"/>
</dbReference>
<evidence type="ECO:0000256" key="1">
    <source>
        <dbReference type="ARBA" id="ARBA00010613"/>
    </source>
</evidence>
<feature type="domain" description="CN hydrolase" evidence="2">
    <location>
        <begin position="15"/>
        <end position="267"/>
    </location>
</feature>
<dbReference type="InterPro" id="IPR003010">
    <property type="entry name" value="C-N_Hydrolase"/>
</dbReference>
<dbReference type="SUPFAM" id="SSF56317">
    <property type="entry name" value="Carbon-nitrogen hydrolase"/>
    <property type="match status" value="1"/>
</dbReference>